<dbReference type="CDD" id="cd09272">
    <property type="entry name" value="RNase_HI_RT_Ty1"/>
    <property type="match status" value="1"/>
</dbReference>
<comment type="caution">
    <text evidence="2">The sequence shown here is derived from an EMBL/GenBank/DDBJ whole genome shotgun (WGS) entry which is preliminary data.</text>
</comment>
<accession>A0ABQ4YR85</accession>
<evidence type="ECO:0000313" key="3">
    <source>
        <dbReference type="Proteomes" id="UP001151760"/>
    </source>
</evidence>
<feature type="domain" description="Reverse transcriptase Ty1/copia-type" evidence="1">
    <location>
        <begin position="1"/>
        <end position="40"/>
    </location>
</feature>
<gene>
    <name evidence="2" type="ORF">Tco_0730230</name>
</gene>
<dbReference type="InterPro" id="IPR013103">
    <property type="entry name" value="RVT_2"/>
</dbReference>
<proteinExistence type="predicted"/>
<evidence type="ECO:0000259" key="1">
    <source>
        <dbReference type="Pfam" id="PF07727"/>
    </source>
</evidence>
<dbReference type="Pfam" id="PF07727">
    <property type="entry name" value="RVT_2"/>
    <property type="match status" value="2"/>
</dbReference>
<feature type="domain" description="Reverse transcriptase Ty1/copia-type" evidence="1">
    <location>
        <begin position="53"/>
        <end position="106"/>
    </location>
</feature>
<dbReference type="Proteomes" id="UP001151760">
    <property type="component" value="Unassembled WGS sequence"/>
</dbReference>
<protein>
    <submittedName>
        <fullName evidence="2">Retrovirus-related pol polyprotein from transposon TNT 1-94</fullName>
    </submittedName>
</protein>
<dbReference type="EMBL" id="BQNB010010664">
    <property type="protein sequence ID" value="GJS80349.1"/>
    <property type="molecule type" value="Genomic_DNA"/>
</dbReference>
<reference evidence="2" key="1">
    <citation type="journal article" date="2022" name="Int. J. Mol. Sci.">
        <title>Draft Genome of Tanacetum Coccineum: Genomic Comparison of Closely Related Tanacetum-Family Plants.</title>
        <authorList>
            <person name="Yamashiro T."/>
            <person name="Shiraishi A."/>
            <person name="Nakayama K."/>
            <person name="Satake H."/>
        </authorList>
    </citation>
    <scope>NUCLEOTIDE SEQUENCE</scope>
</reference>
<organism evidence="2 3">
    <name type="scientific">Tanacetum coccineum</name>
    <dbReference type="NCBI Taxonomy" id="301880"/>
    <lineage>
        <taxon>Eukaryota</taxon>
        <taxon>Viridiplantae</taxon>
        <taxon>Streptophyta</taxon>
        <taxon>Embryophyta</taxon>
        <taxon>Tracheophyta</taxon>
        <taxon>Spermatophyta</taxon>
        <taxon>Magnoliopsida</taxon>
        <taxon>eudicotyledons</taxon>
        <taxon>Gunneridae</taxon>
        <taxon>Pentapetalae</taxon>
        <taxon>asterids</taxon>
        <taxon>campanulids</taxon>
        <taxon>Asterales</taxon>
        <taxon>Asteraceae</taxon>
        <taxon>Asteroideae</taxon>
        <taxon>Anthemideae</taxon>
        <taxon>Anthemidinae</taxon>
        <taxon>Tanacetum</taxon>
    </lineage>
</organism>
<evidence type="ECO:0000313" key="2">
    <source>
        <dbReference type="EMBL" id="GJS80349.1"/>
    </source>
</evidence>
<name>A0ABQ4YR85_9ASTR</name>
<keyword evidence="3" id="KW-1185">Reference proteome</keyword>
<reference evidence="2" key="2">
    <citation type="submission" date="2022-01" db="EMBL/GenBank/DDBJ databases">
        <authorList>
            <person name="Yamashiro T."/>
            <person name="Shiraishi A."/>
            <person name="Satake H."/>
            <person name="Nakayama K."/>
        </authorList>
    </citation>
    <scope>NUCLEOTIDE SEQUENCE</scope>
</reference>
<sequence>MDVKTAFLNGNIKEEVYMEQPEGFFIDGKEKMVCNLKKQYMDLNKLLKNVGASLFLVMYVDDILLATNDIGLLHKTKGYLSKNFEMKDMGEASYVTGVSIFRDVSKGLLGLKRPISIKFLRDSSIMEAELVACYEATIHALWLRNFISGLVVVDTLSKPLKIYYDNATTIFFSKNDKYSKGAKHMDIKFFIVKEEIKKQRVYLEHISTDLMIVDPLTKGLPPKEFTHHVPRLGLGCIDN</sequence>